<name>A0A917K390_9BACL</name>
<evidence type="ECO:0000256" key="1">
    <source>
        <dbReference type="ARBA" id="ARBA00004651"/>
    </source>
</evidence>
<dbReference type="RefSeq" id="WP_188880513.1">
    <property type="nucleotide sequence ID" value="NZ_BMOY01000001.1"/>
</dbReference>
<keyword evidence="6 7" id="KW-0472">Membrane</keyword>
<dbReference type="PANTHER" id="PTHR43744:SF6">
    <property type="entry name" value="ABC TRANSPORTER PERMEASE PROTEIN YESQ-RELATED"/>
    <property type="match status" value="1"/>
</dbReference>
<dbReference type="GO" id="GO:0055085">
    <property type="term" value="P:transmembrane transport"/>
    <property type="evidence" value="ECO:0007669"/>
    <property type="project" value="InterPro"/>
</dbReference>
<keyword evidence="4 7" id="KW-0812">Transmembrane</keyword>
<organism evidence="9 10">
    <name type="scientific">Alicyclobacillus cellulosilyticus</name>
    <dbReference type="NCBI Taxonomy" id="1003997"/>
    <lineage>
        <taxon>Bacteria</taxon>
        <taxon>Bacillati</taxon>
        <taxon>Bacillota</taxon>
        <taxon>Bacilli</taxon>
        <taxon>Bacillales</taxon>
        <taxon>Alicyclobacillaceae</taxon>
        <taxon>Alicyclobacillus</taxon>
    </lineage>
</organism>
<accession>A0A917K390</accession>
<evidence type="ECO:0000256" key="3">
    <source>
        <dbReference type="ARBA" id="ARBA00022475"/>
    </source>
</evidence>
<reference evidence="9" key="2">
    <citation type="submission" date="2020-09" db="EMBL/GenBank/DDBJ databases">
        <authorList>
            <person name="Sun Q."/>
            <person name="Ohkuma M."/>
        </authorList>
    </citation>
    <scope>NUCLEOTIDE SEQUENCE</scope>
    <source>
        <strain evidence="9">JCM 18487</strain>
    </source>
</reference>
<dbReference type="EMBL" id="BMOY01000001">
    <property type="protein sequence ID" value="GGI95302.1"/>
    <property type="molecule type" value="Genomic_DNA"/>
</dbReference>
<keyword evidence="2 7" id="KW-0813">Transport</keyword>
<evidence type="ECO:0000256" key="6">
    <source>
        <dbReference type="ARBA" id="ARBA00023136"/>
    </source>
</evidence>
<sequence>MWRHASRAAFHAVMWVISAFMLYPILWTLASSLKPESEIFTHAASLIPSHIDWSNYTKGWIGFGDVGFARFFANSFFITFMVLIGTLLSSPWVAYGFSRLRFPLRNTLFVCLMVSMMLPAQVTVIPQYILFRHLGWVNTYYPLIVPAYLGGSAFFVFLIMQFIRTIPRELDEAAKIDGCGPYRIYTQVIFPLCAPVLVTVAIFAFYWTWDDFFGPLIYLNNTHLYTVSIGLSLFSSADVGTNWGPMFAMSVLSLLPVLIVFLFFQRYIVEGVTMGSLKA</sequence>
<feature type="domain" description="ABC transmembrane type-1" evidence="8">
    <location>
        <begin position="72"/>
        <end position="264"/>
    </location>
</feature>
<dbReference type="Pfam" id="PF00528">
    <property type="entry name" value="BPD_transp_1"/>
    <property type="match status" value="1"/>
</dbReference>
<evidence type="ECO:0000256" key="2">
    <source>
        <dbReference type="ARBA" id="ARBA00022448"/>
    </source>
</evidence>
<dbReference type="Gene3D" id="1.10.3720.10">
    <property type="entry name" value="MetI-like"/>
    <property type="match status" value="1"/>
</dbReference>
<evidence type="ECO:0000256" key="4">
    <source>
        <dbReference type="ARBA" id="ARBA00022692"/>
    </source>
</evidence>
<feature type="transmembrane region" description="Helical" evidence="7">
    <location>
        <begin position="12"/>
        <end position="30"/>
    </location>
</feature>
<evidence type="ECO:0000313" key="9">
    <source>
        <dbReference type="EMBL" id="GGI95302.1"/>
    </source>
</evidence>
<keyword evidence="3" id="KW-1003">Cell membrane</keyword>
<dbReference type="PROSITE" id="PS50928">
    <property type="entry name" value="ABC_TM1"/>
    <property type="match status" value="1"/>
</dbReference>
<comment type="caution">
    <text evidence="9">The sequence shown here is derived from an EMBL/GenBank/DDBJ whole genome shotgun (WGS) entry which is preliminary data.</text>
</comment>
<dbReference type="GO" id="GO:0005886">
    <property type="term" value="C:plasma membrane"/>
    <property type="evidence" value="ECO:0007669"/>
    <property type="project" value="UniProtKB-SubCell"/>
</dbReference>
<evidence type="ECO:0000259" key="8">
    <source>
        <dbReference type="PROSITE" id="PS50928"/>
    </source>
</evidence>
<dbReference type="CDD" id="cd06261">
    <property type="entry name" value="TM_PBP2"/>
    <property type="match status" value="1"/>
</dbReference>
<feature type="transmembrane region" description="Helical" evidence="7">
    <location>
        <begin position="243"/>
        <end position="264"/>
    </location>
</feature>
<dbReference type="InterPro" id="IPR000515">
    <property type="entry name" value="MetI-like"/>
</dbReference>
<feature type="transmembrane region" description="Helical" evidence="7">
    <location>
        <begin position="184"/>
        <end position="209"/>
    </location>
</feature>
<feature type="transmembrane region" description="Helical" evidence="7">
    <location>
        <begin position="107"/>
        <end position="131"/>
    </location>
</feature>
<protein>
    <submittedName>
        <fullName evidence="9">ABC transporter permease</fullName>
    </submittedName>
</protein>
<evidence type="ECO:0000313" key="10">
    <source>
        <dbReference type="Proteomes" id="UP000637695"/>
    </source>
</evidence>
<keyword evidence="10" id="KW-1185">Reference proteome</keyword>
<comment type="subcellular location">
    <subcellularLocation>
        <location evidence="1 7">Cell membrane</location>
        <topology evidence="1 7">Multi-pass membrane protein</topology>
    </subcellularLocation>
</comment>
<feature type="transmembrane region" description="Helical" evidence="7">
    <location>
        <begin position="143"/>
        <end position="163"/>
    </location>
</feature>
<dbReference type="Proteomes" id="UP000637695">
    <property type="component" value="Unassembled WGS sequence"/>
</dbReference>
<evidence type="ECO:0000256" key="7">
    <source>
        <dbReference type="RuleBase" id="RU363032"/>
    </source>
</evidence>
<gene>
    <name evidence="9" type="ORF">GCM10010885_01120</name>
</gene>
<evidence type="ECO:0000256" key="5">
    <source>
        <dbReference type="ARBA" id="ARBA00022989"/>
    </source>
</evidence>
<dbReference type="SUPFAM" id="SSF161098">
    <property type="entry name" value="MetI-like"/>
    <property type="match status" value="1"/>
</dbReference>
<proteinExistence type="inferred from homology"/>
<dbReference type="PANTHER" id="PTHR43744">
    <property type="entry name" value="ABC TRANSPORTER PERMEASE PROTEIN MG189-RELATED-RELATED"/>
    <property type="match status" value="1"/>
</dbReference>
<comment type="similarity">
    <text evidence="7">Belongs to the binding-protein-dependent transport system permease family.</text>
</comment>
<dbReference type="AlphaFoldDB" id="A0A917K390"/>
<keyword evidence="5 7" id="KW-1133">Transmembrane helix</keyword>
<feature type="transmembrane region" description="Helical" evidence="7">
    <location>
        <begin position="71"/>
        <end position="95"/>
    </location>
</feature>
<reference evidence="9" key="1">
    <citation type="journal article" date="2014" name="Int. J. Syst. Evol. Microbiol.">
        <title>Complete genome sequence of Corynebacterium casei LMG S-19264T (=DSM 44701T), isolated from a smear-ripened cheese.</title>
        <authorList>
            <consortium name="US DOE Joint Genome Institute (JGI-PGF)"/>
            <person name="Walter F."/>
            <person name="Albersmeier A."/>
            <person name="Kalinowski J."/>
            <person name="Ruckert C."/>
        </authorList>
    </citation>
    <scope>NUCLEOTIDE SEQUENCE</scope>
    <source>
        <strain evidence="9">JCM 18487</strain>
    </source>
</reference>
<dbReference type="InterPro" id="IPR035906">
    <property type="entry name" value="MetI-like_sf"/>
</dbReference>